<evidence type="ECO:0000256" key="1">
    <source>
        <dbReference type="SAM" id="MobiDB-lite"/>
    </source>
</evidence>
<name>A0A5N8W0B4_9ACTN</name>
<protein>
    <submittedName>
        <fullName evidence="2">Uncharacterized protein</fullName>
    </submittedName>
</protein>
<evidence type="ECO:0000313" key="3">
    <source>
        <dbReference type="Proteomes" id="UP000326979"/>
    </source>
</evidence>
<dbReference type="Proteomes" id="UP000326979">
    <property type="component" value="Unassembled WGS sequence"/>
</dbReference>
<dbReference type="AlphaFoldDB" id="A0A5N8W0B4"/>
<comment type="caution">
    <text evidence="2">The sequence shown here is derived from an EMBL/GenBank/DDBJ whole genome shotgun (WGS) entry which is preliminary data.</text>
</comment>
<feature type="region of interest" description="Disordered" evidence="1">
    <location>
        <begin position="26"/>
        <end position="75"/>
    </location>
</feature>
<sequence>MLAEAFTRKGIGVAERWEHVIALLRPGGPGGRTASGGSPLWHTTLPGGRPPLVENAGRRAGRSGDFPREPEEAVR</sequence>
<dbReference type="RefSeq" id="WP_152783941.1">
    <property type="nucleotide sequence ID" value="NZ_BAABEQ010000007.1"/>
</dbReference>
<gene>
    <name evidence="2" type="ORF">FNH04_13865</name>
</gene>
<evidence type="ECO:0000313" key="2">
    <source>
        <dbReference type="EMBL" id="MPY40951.1"/>
    </source>
</evidence>
<reference evidence="2 3" key="1">
    <citation type="submission" date="2019-07" db="EMBL/GenBank/DDBJ databases">
        <title>New species of Amycolatopsis and Streptomyces.</title>
        <authorList>
            <person name="Duangmal K."/>
            <person name="Teo W.F.A."/>
            <person name="Lipun K."/>
        </authorList>
    </citation>
    <scope>NUCLEOTIDE SEQUENCE [LARGE SCALE GENOMIC DNA]</scope>
    <source>
        <strain evidence="2 3">TISTR 2346</strain>
    </source>
</reference>
<dbReference type="EMBL" id="VJZE01000075">
    <property type="protein sequence ID" value="MPY40951.1"/>
    <property type="molecule type" value="Genomic_DNA"/>
</dbReference>
<accession>A0A5N8W0B4</accession>
<proteinExistence type="predicted"/>
<feature type="compositionally biased region" description="Basic and acidic residues" evidence="1">
    <location>
        <begin position="65"/>
        <end position="75"/>
    </location>
</feature>
<organism evidence="2 3">
    <name type="scientific">Streptomyces phyllanthi</name>
    <dbReference type="NCBI Taxonomy" id="1803180"/>
    <lineage>
        <taxon>Bacteria</taxon>
        <taxon>Bacillati</taxon>
        <taxon>Actinomycetota</taxon>
        <taxon>Actinomycetes</taxon>
        <taxon>Kitasatosporales</taxon>
        <taxon>Streptomycetaceae</taxon>
        <taxon>Streptomyces</taxon>
    </lineage>
</organism>
<keyword evidence="3" id="KW-1185">Reference proteome</keyword>